<keyword evidence="1" id="KW-0732">Signal</keyword>
<dbReference type="EMBL" id="WWCM01000011">
    <property type="protein sequence ID" value="MYM40820.1"/>
    <property type="molecule type" value="Genomic_DNA"/>
</dbReference>
<organism evidence="2 3">
    <name type="scientific">Duganella qianjiadongensis</name>
    <dbReference type="NCBI Taxonomy" id="2692176"/>
    <lineage>
        <taxon>Bacteria</taxon>
        <taxon>Pseudomonadati</taxon>
        <taxon>Pseudomonadota</taxon>
        <taxon>Betaproteobacteria</taxon>
        <taxon>Burkholderiales</taxon>
        <taxon>Oxalobacteraceae</taxon>
        <taxon>Telluria group</taxon>
        <taxon>Duganella</taxon>
    </lineage>
</organism>
<gene>
    <name evidence="2" type="ORF">GTP27_15945</name>
</gene>
<evidence type="ECO:0000313" key="2">
    <source>
        <dbReference type="EMBL" id="MYM40820.1"/>
    </source>
</evidence>
<sequence length="243" mass="26631">MLRPRAVPGCGLTLCLSVLLLAGSAAHARADREAANKLQQREASEAERSSFDAYYRALALSEAHGARPVAPLFAPAFDITRRSKQPWQVIARVDSAPRHSAVDLCRQIRSSFIYDASARTGTRWQPAAQPPTWHVWLARPNTICSAAPHTVLMAPALPPEDVVALLRQHAELLQRARLLLAGNSQCIRQRALPFTLAAIEPAAAADGATRMFALLFDSDRATRVRVAVRKHRGEYAAWNVSCD</sequence>
<feature type="chain" id="PRO_5045106243" evidence="1">
    <location>
        <begin position="31"/>
        <end position="243"/>
    </location>
</feature>
<reference evidence="2 3" key="1">
    <citation type="submission" date="2019-12" db="EMBL/GenBank/DDBJ databases">
        <title>Novel species isolated from a subtropical stream in China.</title>
        <authorList>
            <person name="Lu H."/>
        </authorList>
    </citation>
    <scope>NUCLEOTIDE SEQUENCE [LARGE SCALE GENOMIC DNA]</scope>
    <source>
        <strain evidence="2 3">CY13W</strain>
    </source>
</reference>
<keyword evidence="3" id="KW-1185">Reference proteome</keyword>
<evidence type="ECO:0000256" key="1">
    <source>
        <dbReference type="SAM" id="SignalP"/>
    </source>
</evidence>
<evidence type="ECO:0000313" key="3">
    <source>
        <dbReference type="Proteomes" id="UP000478090"/>
    </source>
</evidence>
<accession>A0ABW9VMV9</accession>
<comment type="caution">
    <text evidence="2">The sequence shown here is derived from an EMBL/GenBank/DDBJ whole genome shotgun (WGS) entry which is preliminary data.</text>
</comment>
<feature type="signal peptide" evidence="1">
    <location>
        <begin position="1"/>
        <end position="30"/>
    </location>
</feature>
<dbReference type="Proteomes" id="UP000478090">
    <property type="component" value="Unassembled WGS sequence"/>
</dbReference>
<name>A0ABW9VMV9_9BURK</name>
<protein>
    <submittedName>
        <fullName evidence="2">Uncharacterized protein</fullName>
    </submittedName>
</protein>
<proteinExistence type="predicted"/>